<dbReference type="GeneID" id="24407426"/>
<name>E3Q8L9_COLGM</name>
<dbReference type="Proteomes" id="UP000008782">
    <property type="component" value="Unassembled WGS sequence"/>
</dbReference>
<dbReference type="RefSeq" id="XP_008090910.1">
    <property type="nucleotide sequence ID" value="XM_008092719.1"/>
</dbReference>
<dbReference type="HOGENOM" id="CLU_2468934_0_0_1"/>
<protein>
    <submittedName>
        <fullName evidence="1">Uncharacterized protein</fullName>
    </submittedName>
</protein>
<gene>
    <name evidence="1" type="ORF">GLRG_02061</name>
</gene>
<evidence type="ECO:0000313" key="1">
    <source>
        <dbReference type="EMBL" id="EFQ26890.1"/>
    </source>
</evidence>
<evidence type="ECO:0000313" key="2">
    <source>
        <dbReference type="Proteomes" id="UP000008782"/>
    </source>
</evidence>
<organism evidence="2">
    <name type="scientific">Colletotrichum graminicola (strain M1.001 / M2 / FGSC 10212)</name>
    <name type="common">Maize anthracnose fungus</name>
    <name type="synonym">Glomerella graminicola</name>
    <dbReference type="NCBI Taxonomy" id="645133"/>
    <lineage>
        <taxon>Eukaryota</taxon>
        <taxon>Fungi</taxon>
        <taxon>Dikarya</taxon>
        <taxon>Ascomycota</taxon>
        <taxon>Pezizomycotina</taxon>
        <taxon>Sordariomycetes</taxon>
        <taxon>Hypocreomycetidae</taxon>
        <taxon>Glomerellales</taxon>
        <taxon>Glomerellaceae</taxon>
        <taxon>Colletotrichum</taxon>
        <taxon>Colletotrichum graminicola species complex</taxon>
    </lineage>
</organism>
<proteinExistence type="predicted"/>
<dbReference type="EMBL" id="GG697336">
    <property type="protein sequence ID" value="EFQ26890.1"/>
    <property type="molecule type" value="Genomic_DNA"/>
</dbReference>
<keyword evidence="2" id="KW-1185">Reference proteome</keyword>
<dbReference type="VEuPathDB" id="FungiDB:GLRG_02061"/>
<reference evidence="2" key="1">
    <citation type="journal article" date="2012" name="Nat. Genet.">
        <title>Lifestyle transitions in plant pathogenic Colletotrichum fungi deciphered by genome and transcriptome analyses.</title>
        <authorList>
            <person name="O'Connell R.J."/>
            <person name="Thon M.R."/>
            <person name="Hacquard S."/>
            <person name="Amyotte S.G."/>
            <person name="Kleemann J."/>
            <person name="Torres M.F."/>
            <person name="Damm U."/>
            <person name="Buiate E.A."/>
            <person name="Epstein L."/>
            <person name="Alkan N."/>
            <person name="Altmueller J."/>
            <person name="Alvarado-Balderrama L."/>
            <person name="Bauser C.A."/>
            <person name="Becker C."/>
            <person name="Birren B.W."/>
            <person name="Chen Z."/>
            <person name="Choi J."/>
            <person name="Crouch J.A."/>
            <person name="Duvick J.P."/>
            <person name="Farman M.A."/>
            <person name="Gan P."/>
            <person name="Heiman D."/>
            <person name="Henrissat B."/>
            <person name="Howard R.J."/>
            <person name="Kabbage M."/>
            <person name="Koch C."/>
            <person name="Kracher B."/>
            <person name="Kubo Y."/>
            <person name="Law A.D."/>
            <person name="Lebrun M.-H."/>
            <person name="Lee Y.-H."/>
            <person name="Miyara I."/>
            <person name="Moore N."/>
            <person name="Neumann U."/>
            <person name="Nordstroem K."/>
            <person name="Panaccione D.G."/>
            <person name="Panstruga R."/>
            <person name="Place M."/>
            <person name="Proctor R.H."/>
            <person name="Prusky D."/>
            <person name="Rech G."/>
            <person name="Reinhardt R."/>
            <person name="Rollins J.A."/>
            <person name="Rounsley S."/>
            <person name="Schardl C.L."/>
            <person name="Schwartz D.C."/>
            <person name="Shenoy N."/>
            <person name="Shirasu K."/>
            <person name="Sikhakolli U.R."/>
            <person name="Stueber K."/>
            <person name="Sukno S.A."/>
            <person name="Sweigard J.A."/>
            <person name="Takano Y."/>
            <person name="Takahara H."/>
            <person name="Trail F."/>
            <person name="van der Does H.C."/>
            <person name="Voll L.M."/>
            <person name="Will I."/>
            <person name="Young S."/>
            <person name="Zeng Q."/>
            <person name="Zhang J."/>
            <person name="Zhou S."/>
            <person name="Dickman M.B."/>
            <person name="Schulze-Lefert P."/>
            <person name="Ver Loren van Themaat E."/>
            <person name="Ma L.-J."/>
            <person name="Vaillancourt L.J."/>
        </authorList>
    </citation>
    <scope>NUCLEOTIDE SEQUENCE [LARGE SCALE GENOMIC DNA]</scope>
    <source>
        <strain evidence="2">M1.001 / M2 / FGSC 10212</strain>
    </source>
</reference>
<dbReference type="AlphaFoldDB" id="E3Q8L9"/>
<accession>E3Q8L9</accession>
<sequence length="88" mass="10269">MAILRCFRDDYIDYRKHIDRHIPLRNRQGIYTCPFRDAEAEGAPHWQPSRFLTIVIASATVEARYAQYCLHILPTMDCGLVATSLRRC</sequence>